<feature type="compositionally biased region" description="Basic and acidic residues" evidence="1">
    <location>
        <begin position="615"/>
        <end position="626"/>
    </location>
</feature>
<name>A0A4V2JV10_9MICR</name>
<feature type="compositionally biased region" description="Basic residues" evidence="1">
    <location>
        <begin position="548"/>
        <end position="560"/>
    </location>
</feature>
<reference evidence="4 5" key="1">
    <citation type="submission" date="2017-12" db="EMBL/GenBank/DDBJ databases">
        <authorList>
            <person name="Pombert J.-F."/>
            <person name="Haag K.L."/>
            <person name="Ebert D."/>
        </authorList>
    </citation>
    <scope>NUCLEOTIDE SEQUENCE [LARGE SCALE GENOMIC DNA]</scope>
    <source>
        <strain evidence="4">FI-OER-3-3</strain>
    </source>
</reference>
<feature type="chain" id="PRO_5020952805" evidence="3">
    <location>
        <begin position="18"/>
        <end position="722"/>
    </location>
</feature>
<evidence type="ECO:0000313" key="5">
    <source>
        <dbReference type="Proteomes" id="UP000292362"/>
    </source>
</evidence>
<evidence type="ECO:0000256" key="1">
    <source>
        <dbReference type="SAM" id="MobiDB-lite"/>
    </source>
</evidence>
<gene>
    <name evidence="4" type="ORF">CWI37_0527p0010</name>
</gene>
<dbReference type="VEuPathDB" id="MicrosporidiaDB:CWI37_0527p0010"/>
<feature type="region of interest" description="Disordered" evidence="1">
    <location>
        <begin position="537"/>
        <end position="574"/>
    </location>
</feature>
<comment type="caution">
    <text evidence="4">The sequence shown here is derived from an EMBL/GenBank/DDBJ whole genome shotgun (WGS) entry which is preliminary data.</text>
</comment>
<keyword evidence="2" id="KW-1133">Transmembrane helix</keyword>
<evidence type="ECO:0000256" key="3">
    <source>
        <dbReference type="SAM" id="SignalP"/>
    </source>
</evidence>
<dbReference type="Proteomes" id="UP000292362">
    <property type="component" value="Unassembled WGS sequence"/>
</dbReference>
<dbReference type="AlphaFoldDB" id="A0A4V2JV10"/>
<keyword evidence="3" id="KW-0732">Signal</keyword>
<feature type="compositionally biased region" description="Basic and acidic residues" evidence="1">
    <location>
        <begin position="656"/>
        <end position="679"/>
    </location>
</feature>
<evidence type="ECO:0000313" key="4">
    <source>
        <dbReference type="EMBL" id="TBU02222.1"/>
    </source>
</evidence>
<evidence type="ECO:0000256" key="2">
    <source>
        <dbReference type="SAM" id="Phobius"/>
    </source>
</evidence>
<organism evidence="4 5">
    <name type="scientific">Hamiltosporidium tvaerminnensis</name>
    <dbReference type="NCBI Taxonomy" id="1176355"/>
    <lineage>
        <taxon>Eukaryota</taxon>
        <taxon>Fungi</taxon>
        <taxon>Fungi incertae sedis</taxon>
        <taxon>Microsporidia</taxon>
        <taxon>Dubosqiidae</taxon>
        <taxon>Hamiltosporidium</taxon>
    </lineage>
</organism>
<feature type="transmembrane region" description="Helical" evidence="2">
    <location>
        <begin position="692"/>
        <end position="714"/>
    </location>
</feature>
<sequence length="722" mass="84672">MFFHVFVCLKILHCFTGLNIDPMIEVYFRINLNLVLRQNDEIRNILHGIGDEINESEMEKYVSVISYYLDVVKENTNSVHHPLLTHFVCLIFYLVHHKDTDEPIIFDADLLFNIVTFSKLYEYTKCNREMNDIIKTKMIMLFKSGMETKENMKEILKSKVIRLNELETDCPLIINNIKSSFDLDSNIDFQIIKNMRVKFQDLQSWEYVRFYLRVGSFESIYSLFISLKLCFLIEKWQDLNSETIGFSLNDFFLDSTFWDQLRALNPSLTPYIFLKFDRVTYKDFIKFISATWLNKILNESSSFDSIFEFSEEKFFYGTANISRKFPENFIEFFKVKPYENQINMIYSLLIDISKSEFHQYIPIVFILKFFCFKKVTSNSEILLRVILECIFYMHILSTERNNCNTFSPRKAYEDKLFSLLEKNLTSRNIKINIPVNRITLIQRYIPETFNFFENFILALEFANAASIIFFNRNFTCNLHAINRSASQDVYKNLKSYCKYLLDIELDKTIRLAPVTAHEHEPIPESITESDIISEYIPNSIPTSETKPKPKPKPKPKHRSKFLPTPEPEHENMIKPKTVPELLPESKLKHEQPVPKSIPKPGKIPISVPLQIIEKKQSKISPKDQNEKLASTSVGIKPEISPQTPSKIKIKNKNNRNKLENITKEDKDSTSEKETQSKTLEGKKKNKNNIFKIILIVTLVFISIIGISAIGYWVYVTWKVQIN</sequence>
<feature type="signal peptide" evidence="3">
    <location>
        <begin position="1"/>
        <end position="17"/>
    </location>
</feature>
<keyword evidence="2" id="KW-0472">Membrane</keyword>
<dbReference type="EMBL" id="PITJ01000527">
    <property type="protein sequence ID" value="TBU02222.1"/>
    <property type="molecule type" value="Genomic_DNA"/>
</dbReference>
<protein>
    <submittedName>
        <fullName evidence="4">Uncharacterized protein</fullName>
    </submittedName>
</protein>
<keyword evidence="2" id="KW-0812">Transmembrane</keyword>
<feature type="region of interest" description="Disordered" evidence="1">
    <location>
        <begin position="615"/>
        <end position="679"/>
    </location>
</feature>
<accession>A0A4V2JV10</accession>
<proteinExistence type="predicted"/>